<evidence type="ECO:0000256" key="7">
    <source>
        <dbReference type="ARBA" id="ARBA00022824"/>
    </source>
</evidence>
<evidence type="ECO:0000256" key="1">
    <source>
        <dbReference type="ARBA" id="ARBA00004323"/>
    </source>
</evidence>
<dbReference type="Proteomes" id="UP000230390">
    <property type="component" value="Unassembled WGS sequence"/>
</dbReference>
<dbReference type="EMBL" id="PDOC01000006">
    <property type="protein sequence ID" value="PIL44772.1"/>
    <property type="molecule type" value="Genomic_DNA"/>
</dbReference>
<keyword evidence="5" id="KW-0812">Transmembrane</keyword>
<keyword evidence="16" id="KW-1185">Reference proteome</keyword>
<evidence type="ECO:0000256" key="9">
    <source>
        <dbReference type="ARBA" id="ARBA00022989"/>
    </source>
</evidence>
<keyword evidence="4" id="KW-0808">Transferase</keyword>
<evidence type="ECO:0000256" key="6">
    <source>
        <dbReference type="ARBA" id="ARBA00022723"/>
    </source>
</evidence>
<evidence type="ECO:0000256" key="4">
    <source>
        <dbReference type="ARBA" id="ARBA00022679"/>
    </source>
</evidence>
<dbReference type="AlphaFoldDB" id="A0A2G8TFF4"/>
<evidence type="ECO:0000256" key="3">
    <source>
        <dbReference type="ARBA" id="ARBA00022676"/>
    </source>
</evidence>
<dbReference type="InterPro" id="IPR003406">
    <property type="entry name" value="Glyco_trans_14"/>
</dbReference>
<evidence type="ECO:0000256" key="10">
    <source>
        <dbReference type="ARBA" id="ARBA00023034"/>
    </source>
</evidence>
<evidence type="ECO:0000256" key="12">
    <source>
        <dbReference type="ARBA" id="ARBA00023157"/>
    </source>
</evidence>
<keyword evidence="12" id="KW-1015">Disulfide bond</keyword>
<evidence type="ECO:0000256" key="11">
    <source>
        <dbReference type="ARBA" id="ARBA00023136"/>
    </source>
</evidence>
<evidence type="ECO:0000256" key="2">
    <source>
        <dbReference type="ARBA" id="ARBA00004648"/>
    </source>
</evidence>
<dbReference type="Pfam" id="PF02485">
    <property type="entry name" value="Branch"/>
    <property type="match status" value="1"/>
</dbReference>
<keyword evidence="11" id="KW-0472">Membrane</keyword>
<evidence type="ECO:0000313" key="15">
    <source>
        <dbReference type="EMBL" id="PIL44772.1"/>
    </source>
</evidence>
<dbReference type="GO" id="GO:0050650">
    <property type="term" value="P:chondroitin sulfate proteoglycan biosynthetic process"/>
    <property type="evidence" value="ECO:0007669"/>
    <property type="project" value="TreeGrafter"/>
</dbReference>
<reference evidence="15 16" key="1">
    <citation type="submission" date="2017-10" db="EMBL/GenBank/DDBJ databases">
        <title>Massilia psychrophilum sp. nov., a novel purple-pigmented bacterium isolated from Tianshan glacier, Xinjiang Municipality, China.</title>
        <authorList>
            <person name="Wang H."/>
        </authorList>
    </citation>
    <scope>NUCLEOTIDE SEQUENCE [LARGE SCALE GENOMIC DNA]</scope>
    <source>
        <strain evidence="15 16">JCM 30074</strain>
    </source>
</reference>
<name>A0A2G8TFF4_9BURK</name>
<dbReference type="GO" id="GO:0030158">
    <property type="term" value="F:protein xylosyltransferase activity"/>
    <property type="evidence" value="ECO:0007669"/>
    <property type="project" value="InterPro"/>
</dbReference>
<evidence type="ECO:0000256" key="5">
    <source>
        <dbReference type="ARBA" id="ARBA00022692"/>
    </source>
</evidence>
<comment type="caution">
    <text evidence="15">The sequence shown here is derived from an EMBL/GenBank/DDBJ whole genome shotgun (WGS) entry which is preliminary data.</text>
</comment>
<keyword evidence="3" id="KW-0328">Glycosyltransferase</keyword>
<evidence type="ECO:0000256" key="13">
    <source>
        <dbReference type="ARBA" id="ARBA00023180"/>
    </source>
</evidence>
<dbReference type="GO" id="GO:0016020">
    <property type="term" value="C:membrane"/>
    <property type="evidence" value="ECO:0007669"/>
    <property type="project" value="InterPro"/>
</dbReference>
<dbReference type="GO" id="GO:0015012">
    <property type="term" value="P:heparan sulfate proteoglycan biosynthetic process"/>
    <property type="evidence" value="ECO:0007669"/>
    <property type="project" value="TreeGrafter"/>
</dbReference>
<dbReference type="InterPro" id="IPR043538">
    <property type="entry name" value="XYLT"/>
</dbReference>
<sequence length="284" mass="31682">MRQVILIHAHRDVAQLNALVAQLLDDDFLIYVNVDAKSAIDITALHPALRLVHPRIDIHWGRFSQVEATLHSMRQVLAEAGAFDKLVFISAQDAPLLPNRRLKHELAALRGRELLDCVPVGPHGWSCAARYQYFYGGAGVAALAGRAANRAMRTLRLRRRMVHGWQPWAGSSWWALSRGCVEAIIARVDADPALARFFRGVDCPDEMFFQTVVMNSPFREQVLHYHFRHIQWASGAARSPKVLDAADFDAIAASPAHFCRKLDPAASAALLPMLAGLRASRERM</sequence>
<keyword evidence="7" id="KW-0256">Endoplasmic reticulum</keyword>
<dbReference type="PANTHER" id="PTHR46025">
    <property type="entry name" value="XYLOSYLTRANSFERASE OXT"/>
    <property type="match status" value="1"/>
</dbReference>
<keyword evidence="10" id="KW-0333">Golgi apparatus</keyword>
<organism evidence="15 16">
    <name type="scientific">Massilia eurypsychrophila</name>
    <dbReference type="NCBI Taxonomy" id="1485217"/>
    <lineage>
        <taxon>Bacteria</taxon>
        <taxon>Pseudomonadati</taxon>
        <taxon>Pseudomonadota</taxon>
        <taxon>Betaproteobacteria</taxon>
        <taxon>Burkholderiales</taxon>
        <taxon>Oxalobacteraceae</taxon>
        <taxon>Telluria group</taxon>
        <taxon>Massilia</taxon>
    </lineage>
</organism>
<accession>A0A2G8TFF4</accession>
<gene>
    <name evidence="15" type="ORF">CR105_12740</name>
</gene>
<keyword evidence="6" id="KW-0479">Metal-binding</keyword>
<keyword evidence="9" id="KW-1133">Transmembrane helix</keyword>
<protein>
    <recommendedName>
        <fullName evidence="14">Peptide O-xylosyltransferase</fullName>
    </recommendedName>
</protein>
<dbReference type="OrthoDB" id="7943907at2"/>
<proteinExistence type="predicted"/>
<dbReference type="RefSeq" id="WP_099788831.1">
    <property type="nucleotide sequence ID" value="NZ_JBHLYV010000004.1"/>
</dbReference>
<evidence type="ECO:0000256" key="8">
    <source>
        <dbReference type="ARBA" id="ARBA00022968"/>
    </source>
</evidence>
<dbReference type="PANTHER" id="PTHR46025:SF3">
    <property type="entry name" value="XYLOSYLTRANSFERASE OXT"/>
    <property type="match status" value="1"/>
</dbReference>
<evidence type="ECO:0000256" key="14">
    <source>
        <dbReference type="ARBA" id="ARBA00042865"/>
    </source>
</evidence>
<keyword evidence="8" id="KW-0735">Signal-anchor</keyword>
<dbReference type="GO" id="GO:0046872">
    <property type="term" value="F:metal ion binding"/>
    <property type="evidence" value="ECO:0007669"/>
    <property type="project" value="UniProtKB-KW"/>
</dbReference>
<comment type="subcellular location">
    <subcellularLocation>
        <location evidence="2">Endoplasmic reticulum membrane</location>
        <topology evidence="2">Single-pass type II membrane protein</topology>
    </subcellularLocation>
    <subcellularLocation>
        <location evidence="1">Golgi apparatus membrane</location>
        <topology evidence="1">Single-pass type II membrane protein</topology>
    </subcellularLocation>
</comment>
<keyword evidence="13" id="KW-0325">Glycoprotein</keyword>
<evidence type="ECO:0000313" key="16">
    <source>
        <dbReference type="Proteomes" id="UP000230390"/>
    </source>
</evidence>